<dbReference type="Proteomes" id="UP000823598">
    <property type="component" value="Unassembled WGS sequence"/>
</dbReference>
<name>A0A9D9IQW8_9BACT</name>
<accession>A0A9D9IQW8</accession>
<evidence type="ECO:0000313" key="3">
    <source>
        <dbReference type="Proteomes" id="UP000823598"/>
    </source>
</evidence>
<comment type="caution">
    <text evidence="2">The sequence shown here is derived from an EMBL/GenBank/DDBJ whole genome shotgun (WGS) entry which is preliminary data.</text>
</comment>
<feature type="compositionally biased region" description="Acidic residues" evidence="1">
    <location>
        <begin position="119"/>
        <end position="131"/>
    </location>
</feature>
<gene>
    <name evidence="2" type="ORF">IAB88_05545</name>
</gene>
<dbReference type="InterPro" id="IPR003772">
    <property type="entry name" value="YceD"/>
</dbReference>
<reference evidence="2" key="2">
    <citation type="journal article" date="2021" name="PeerJ">
        <title>Extensive microbial diversity within the chicken gut microbiome revealed by metagenomics and culture.</title>
        <authorList>
            <person name="Gilroy R."/>
            <person name="Ravi A."/>
            <person name="Getino M."/>
            <person name="Pursley I."/>
            <person name="Horton D.L."/>
            <person name="Alikhan N.F."/>
            <person name="Baker D."/>
            <person name="Gharbi K."/>
            <person name="Hall N."/>
            <person name="Watson M."/>
            <person name="Adriaenssens E.M."/>
            <person name="Foster-Nyarko E."/>
            <person name="Jarju S."/>
            <person name="Secka A."/>
            <person name="Antonio M."/>
            <person name="Oren A."/>
            <person name="Chaudhuri R.R."/>
            <person name="La Ragione R."/>
            <person name="Hildebrand F."/>
            <person name="Pallen M.J."/>
        </authorList>
    </citation>
    <scope>NUCLEOTIDE SEQUENCE</scope>
    <source>
        <strain evidence="2">6919</strain>
    </source>
</reference>
<dbReference type="Pfam" id="PF02620">
    <property type="entry name" value="YceD"/>
    <property type="match status" value="1"/>
</dbReference>
<reference evidence="2" key="1">
    <citation type="submission" date="2020-10" db="EMBL/GenBank/DDBJ databases">
        <authorList>
            <person name="Gilroy R."/>
        </authorList>
    </citation>
    <scope>NUCLEOTIDE SEQUENCE</scope>
    <source>
        <strain evidence="2">6919</strain>
    </source>
</reference>
<feature type="region of interest" description="Disordered" evidence="1">
    <location>
        <begin position="117"/>
        <end position="137"/>
    </location>
</feature>
<sequence>MESADIRSGNVKVDLDLKYDGNAYSLDFTFKGEIIIACDRCLDDMPLDIDTAYNVIVKYGDEYDEKDNVLIIPESDNYLNVAYMIYDTIALEIPLRHVHPAGQCNKEMAAKLRSHTADADLEETDNDEEYTGSDPRWDALKNLLDNE</sequence>
<evidence type="ECO:0000256" key="1">
    <source>
        <dbReference type="SAM" id="MobiDB-lite"/>
    </source>
</evidence>
<evidence type="ECO:0000313" key="2">
    <source>
        <dbReference type="EMBL" id="MBO8476439.1"/>
    </source>
</evidence>
<organism evidence="2 3">
    <name type="scientific">Candidatus Limisoma faecipullorum</name>
    <dbReference type="NCBI Taxonomy" id="2840854"/>
    <lineage>
        <taxon>Bacteria</taxon>
        <taxon>Pseudomonadati</taxon>
        <taxon>Bacteroidota</taxon>
        <taxon>Bacteroidia</taxon>
        <taxon>Bacteroidales</taxon>
        <taxon>Candidatus Limisoma</taxon>
    </lineage>
</organism>
<dbReference type="AlphaFoldDB" id="A0A9D9IQW8"/>
<proteinExistence type="predicted"/>
<dbReference type="EMBL" id="JADIMC010000064">
    <property type="protein sequence ID" value="MBO8476439.1"/>
    <property type="molecule type" value="Genomic_DNA"/>
</dbReference>
<protein>
    <submittedName>
        <fullName evidence="2">DUF177 domain-containing protein</fullName>
    </submittedName>
</protein>